<dbReference type="AlphaFoldDB" id="A0A392SPF0"/>
<feature type="non-terminal residue" evidence="2">
    <location>
        <position position="48"/>
    </location>
</feature>
<dbReference type="Proteomes" id="UP000265520">
    <property type="component" value="Unassembled WGS sequence"/>
</dbReference>
<name>A0A392SPF0_9FABA</name>
<comment type="caution">
    <text evidence="2">The sequence shown here is derived from an EMBL/GenBank/DDBJ whole genome shotgun (WGS) entry which is preliminary data.</text>
</comment>
<proteinExistence type="predicted"/>
<dbReference type="EMBL" id="LXQA010418150">
    <property type="protein sequence ID" value="MCI50549.1"/>
    <property type="molecule type" value="Genomic_DNA"/>
</dbReference>
<evidence type="ECO:0000313" key="2">
    <source>
        <dbReference type="EMBL" id="MCI50549.1"/>
    </source>
</evidence>
<evidence type="ECO:0000313" key="3">
    <source>
        <dbReference type="Proteomes" id="UP000265520"/>
    </source>
</evidence>
<sequence>MTVTWSDEDMSEEEAESETGKHITALTGVYMSDEESCDEELTFDVLAA</sequence>
<protein>
    <submittedName>
        <fullName evidence="2">Uncharacterized protein</fullName>
    </submittedName>
</protein>
<organism evidence="2 3">
    <name type="scientific">Trifolium medium</name>
    <dbReference type="NCBI Taxonomy" id="97028"/>
    <lineage>
        <taxon>Eukaryota</taxon>
        <taxon>Viridiplantae</taxon>
        <taxon>Streptophyta</taxon>
        <taxon>Embryophyta</taxon>
        <taxon>Tracheophyta</taxon>
        <taxon>Spermatophyta</taxon>
        <taxon>Magnoliopsida</taxon>
        <taxon>eudicotyledons</taxon>
        <taxon>Gunneridae</taxon>
        <taxon>Pentapetalae</taxon>
        <taxon>rosids</taxon>
        <taxon>fabids</taxon>
        <taxon>Fabales</taxon>
        <taxon>Fabaceae</taxon>
        <taxon>Papilionoideae</taxon>
        <taxon>50 kb inversion clade</taxon>
        <taxon>NPAAA clade</taxon>
        <taxon>Hologalegina</taxon>
        <taxon>IRL clade</taxon>
        <taxon>Trifolieae</taxon>
        <taxon>Trifolium</taxon>
    </lineage>
</organism>
<evidence type="ECO:0000256" key="1">
    <source>
        <dbReference type="SAM" id="MobiDB-lite"/>
    </source>
</evidence>
<feature type="compositionally biased region" description="Acidic residues" evidence="1">
    <location>
        <begin position="1"/>
        <end position="17"/>
    </location>
</feature>
<keyword evidence="3" id="KW-1185">Reference proteome</keyword>
<feature type="region of interest" description="Disordered" evidence="1">
    <location>
        <begin position="1"/>
        <end position="23"/>
    </location>
</feature>
<accession>A0A392SPF0</accession>
<reference evidence="2 3" key="1">
    <citation type="journal article" date="2018" name="Front. Plant Sci.">
        <title>Red Clover (Trifolium pratense) and Zigzag Clover (T. medium) - A Picture of Genomic Similarities and Differences.</title>
        <authorList>
            <person name="Dluhosova J."/>
            <person name="Istvanek J."/>
            <person name="Nedelnik J."/>
            <person name="Repkova J."/>
        </authorList>
    </citation>
    <scope>NUCLEOTIDE SEQUENCE [LARGE SCALE GENOMIC DNA]</scope>
    <source>
        <strain evidence="3">cv. 10/8</strain>
        <tissue evidence="2">Leaf</tissue>
    </source>
</reference>